<reference evidence="1" key="1">
    <citation type="submission" date="2019-10" db="EMBL/GenBank/DDBJ databases">
        <authorList>
            <consortium name="DOE Joint Genome Institute"/>
            <person name="Kuo A."/>
            <person name="Miyauchi S."/>
            <person name="Kiss E."/>
            <person name="Drula E."/>
            <person name="Kohler A."/>
            <person name="Sanchez-Garcia M."/>
            <person name="Andreopoulos B."/>
            <person name="Barry K.W."/>
            <person name="Bonito G."/>
            <person name="Buee M."/>
            <person name="Carver A."/>
            <person name="Chen C."/>
            <person name="Cichocki N."/>
            <person name="Clum A."/>
            <person name="Culley D."/>
            <person name="Crous P.W."/>
            <person name="Fauchery L."/>
            <person name="Girlanda M."/>
            <person name="Hayes R."/>
            <person name="Keri Z."/>
            <person name="Labutti K."/>
            <person name="Lipzen A."/>
            <person name="Lombard V."/>
            <person name="Magnuson J."/>
            <person name="Maillard F."/>
            <person name="Morin E."/>
            <person name="Murat C."/>
            <person name="Nolan M."/>
            <person name="Ohm R."/>
            <person name="Pangilinan J."/>
            <person name="Pereira M."/>
            <person name="Perotto S."/>
            <person name="Peter M."/>
            <person name="Riley R."/>
            <person name="Sitrit Y."/>
            <person name="Stielow B."/>
            <person name="Szollosi G."/>
            <person name="Zifcakova L."/>
            <person name="Stursova M."/>
            <person name="Spatafora J.W."/>
            <person name="Tedersoo L."/>
            <person name="Vaario L.-M."/>
            <person name="Yamada A."/>
            <person name="Yan M."/>
            <person name="Wang P."/>
            <person name="Xu J."/>
            <person name="Bruns T."/>
            <person name="Baldrian P."/>
            <person name="Vilgalys R."/>
            <person name="Henrissat B."/>
            <person name="Grigoriev I.V."/>
            <person name="Hibbett D."/>
            <person name="Nagy L.G."/>
            <person name="Martin F.M."/>
        </authorList>
    </citation>
    <scope>NUCLEOTIDE SEQUENCE</scope>
    <source>
        <strain evidence="1">P2</strain>
    </source>
</reference>
<keyword evidence="2" id="KW-1185">Reference proteome</keyword>
<gene>
    <name evidence="1" type="ORF">BDM02DRAFT_3119089</name>
</gene>
<comment type="caution">
    <text evidence="1">The sequence shown here is derived from an EMBL/GenBank/DDBJ whole genome shotgun (WGS) entry which is preliminary data.</text>
</comment>
<evidence type="ECO:0000313" key="1">
    <source>
        <dbReference type="EMBL" id="KAF9646156.1"/>
    </source>
</evidence>
<proteinExistence type="predicted"/>
<sequence>MSSATAAREEVQRVSIDTANDWKRIKSNFSSAAFAALDEILETSDGSIDKNALLPHIDQFIQRTFEIARANVRVNGHNLDEVPEAEEDSETFDEGLDRRIWSLSEQCMQWDVDISKKRRERPLEVEGLMKDLLSRLDEDESMEEDTEVDGYGDEDTVIPPHLDDLATETNSTCEVLHHVVPIQSQRLETLLNTHNELRKSKVL</sequence>
<organism evidence="1 2">
    <name type="scientific">Thelephora ganbajun</name>
    <name type="common">Ganba fungus</name>
    <dbReference type="NCBI Taxonomy" id="370292"/>
    <lineage>
        <taxon>Eukaryota</taxon>
        <taxon>Fungi</taxon>
        <taxon>Dikarya</taxon>
        <taxon>Basidiomycota</taxon>
        <taxon>Agaricomycotina</taxon>
        <taxon>Agaricomycetes</taxon>
        <taxon>Thelephorales</taxon>
        <taxon>Thelephoraceae</taxon>
        <taxon>Thelephora</taxon>
    </lineage>
</organism>
<accession>A0ACB6ZAH5</accession>
<dbReference type="EMBL" id="MU118066">
    <property type="protein sequence ID" value="KAF9646156.1"/>
    <property type="molecule type" value="Genomic_DNA"/>
</dbReference>
<dbReference type="Proteomes" id="UP000886501">
    <property type="component" value="Unassembled WGS sequence"/>
</dbReference>
<evidence type="ECO:0000313" key="2">
    <source>
        <dbReference type="Proteomes" id="UP000886501"/>
    </source>
</evidence>
<protein>
    <submittedName>
        <fullName evidence="1">Uncharacterized protein</fullName>
    </submittedName>
</protein>
<reference evidence="1" key="2">
    <citation type="journal article" date="2020" name="Nat. Commun.">
        <title>Large-scale genome sequencing of mycorrhizal fungi provides insights into the early evolution of symbiotic traits.</title>
        <authorList>
            <person name="Miyauchi S."/>
            <person name="Kiss E."/>
            <person name="Kuo A."/>
            <person name="Drula E."/>
            <person name="Kohler A."/>
            <person name="Sanchez-Garcia M."/>
            <person name="Morin E."/>
            <person name="Andreopoulos B."/>
            <person name="Barry K.W."/>
            <person name="Bonito G."/>
            <person name="Buee M."/>
            <person name="Carver A."/>
            <person name="Chen C."/>
            <person name="Cichocki N."/>
            <person name="Clum A."/>
            <person name="Culley D."/>
            <person name="Crous P.W."/>
            <person name="Fauchery L."/>
            <person name="Girlanda M."/>
            <person name="Hayes R.D."/>
            <person name="Keri Z."/>
            <person name="LaButti K."/>
            <person name="Lipzen A."/>
            <person name="Lombard V."/>
            <person name="Magnuson J."/>
            <person name="Maillard F."/>
            <person name="Murat C."/>
            <person name="Nolan M."/>
            <person name="Ohm R.A."/>
            <person name="Pangilinan J."/>
            <person name="Pereira M.F."/>
            <person name="Perotto S."/>
            <person name="Peter M."/>
            <person name="Pfister S."/>
            <person name="Riley R."/>
            <person name="Sitrit Y."/>
            <person name="Stielow J.B."/>
            <person name="Szollosi G."/>
            <person name="Zifcakova L."/>
            <person name="Stursova M."/>
            <person name="Spatafora J.W."/>
            <person name="Tedersoo L."/>
            <person name="Vaario L.M."/>
            <person name="Yamada A."/>
            <person name="Yan M."/>
            <person name="Wang P."/>
            <person name="Xu J."/>
            <person name="Bruns T."/>
            <person name="Baldrian P."/>
            <person name="Vilgalys R."/>
            <person name="Dunand C."/>
            <person name="Henrissat B."/>
            <person name="Grigoriev I.V."/>
            <person name="Hibbett D."/>
            <person name="Nagy L.G."/>
            <person name="Martin F.M."/>
        </authorList>
    </citation>
    <scope>NUCLEOTIDE SEQUENCE</scope>
    <source>
        <strain evidence="1">P2</strain>
    </source>
</reference>
<name>A0ACB6ZAH5_THEGA</name>